<keyword evidence="1" id="KW-0812">Transmembrane</keyword>
<dbReference type="Proteomes" id="UP000247345">
    <property type="component" value="Unassembled WGS sequence"/>
</dbReference>
<gene>
    <name evidence="2" type="ORF">BTO14_10400</name>
</gene>
<proteinExistence type="predicted"/>
<dbReference type="RefSeq" id="WP_105049414.1">
    <property type="nucleotide sequence ID" value="NZ_CP150661.1"/>
</dbReference>
<keyword evidence="3" id="KW-1185">Reference proteome</keyword>
<protein>
    <submittedName>
        <fullName evidence="2">Uncharacterized protein</fullName>
    </submittedName>
</protein>
<feature type="transmembrane region" description="Helical" evidence="1">
    <location>
        <begin position="47"/>
        <end position="72"/>
    </location>
</feature>
<keyword evidence="1" id="KW-0472">Membrane</keyword>
<evidence type="ECO:0000256" key="1">
    <source>
        <dbReference type="SAM" id="Phobius"/>
    </source>
</evidence>
<reference evidence="2 3" key="1">
    <citation type="submission" date="2016-12" db="EMBL/GenBank/DDBJ databases">
        <title>Trade-off between light-utilization and light-protection in marine flavobacteria.</title>
        <authorList>
            <person name="Kumagai Y."/>
            <person name="Yoshizawa S."/>
            <person name="Kogure K."/>
            <person name="Iwasaki W."/>
        </authorList>
    </citation>
    <scope>NUCLEOTIDE SEQUENCE [LARGE SCALE GENOMIC DNA]</scope>
    <source>
        <strain evidence="2 3">KCTC 12100</strain>
    </source>
</reference>
<evidence type="ECO:0000313" key="3">
    <source>
        <dbReference type="Proteomes" id="UP000247345"/>
    </source>
</evidence>
<sequence>MKKVNLKLIKVFGLSVLSFTSYLVLNNSNKVNSILFKLQESDSSRGFGIYISIYLVKWFLLIFGMVSLILIISKLFIEKED</sequence>
<dbReference type="EMBL" id="MSCK01000002">
    <property type="protein sequence ID" value="PQJ68475.1"/>
    <property type="molecule type" value="Genomic_DNA"/>
</dbReference>
<comment type="caution">
    <text evidence="2">The sequence shown here is derived from an EMBL/GenBank/DDBJ whole genome shotgun (WGS) entry which is preliminary data.</text>
</comment>
<evidence type="ECO:0000313" key="2">
    <source>
        <dbReference type="EMBL" id="PQJ68475.1"/>
    </source>
</evidence>
<name>A0A2P6C6D1_9FLAO</name>
<dbReference type="AlphaFoldDB" id="A0A2P6C6D1"/>
<keyword evidence="1" id="KW-1133">Transmembrane helix</keyword>
<accession>A0A2P6C6D1</accession>
<organism evidence="2 3">
    <name type="scientific">Polaribacter butkevichii</name>
    <dbReference type="NCBI Taxonomy" id="218490"/>
    <lineage>
        <taxon>Bacteria</taxon>
        <taxon>Pseudomonadati</taxon>
        <taxon>Bacteroidota</taxon>
        <taxon>Flavobacteriia</taxon>
        <taxon>Flavobacteriales</taxon>
        <taxon>Flavobacteriaceae</taxon>
    </lineage>
</organism>